<evidence type="ECO:0000256" key="1">
    <source>
        <dbReference type="ARBA" id="ARBA00008791"/>
    </source>
</evidence>
<name>A0ABW8K9A7_9GAMM</name>
<dbReference type="Pfam" id="PF00582">
    <property type="entry name" value="Usp"/>
    <property type="match status" value="1"/>
</dbReference>
<dbReference type="EMBL" id="JADIKD010000012">
    <property type="protein sequence ID" value="MFK2919467.1"/>
    <property type="molecule type" value="Genomic_DNA"/>
</dbReference>
<accession>A0ABW8K9A7</accession>
<reference evidence="3 4" key="1">
    <citation type="submission" date="2020-10" db="EMBL/GenBank/DDBJ databases">
        <title>Phylogeny of dyella-like bacteria.</title>
        <authorList>
            <person name="Fu J."/>
        </authorList>
    </citation>
    <scope>NUCLEOTIDE SEQUENCE [LARGE SCALE GENOMIC DNA]</scope>
    <source>
        <strain evidence="3 4">BB4</strain>
    </source>
</reference>
<organism evidence="3 4">
    <name type="scientific">Dyella koreensis</name>
    <dbReference type="NCBI Taxonomy" id="311235"/>
    <lineage>
        <taxon>Bacteria</taxon>
        <taxon>Pseudomonadati</taxon>
        <taxon>Pseudomonadota</taxon>
        <taxon>Gammaproteobacteria</taxon>
        <taxon>Lysobacterales</taxon>
        <taxon>Rhodanobacteraceae</taxon>
        <taxon>Dyella</taxon>
    </lineage>
</organism>
<dbReference type="CDD" id="cd00293">
    <property type="entry name" value="USP-like"/>
    <property type="match status" value="1"/>
</dbReference>
<comment type="caution">
    <text evidence="3">The sequence shown here is derived from an EMBL/GenBank/DDBJ whole genome shotgun (WGS) entry which is preliminary data.</text>
</comment>
<sequence>MGIDPALSPHRPNDVVALVTSTDPWSPAATTGVALARQWGSRLTGCYVDPSLRTLSGADAEPTVLGLLIQAWDEDHGERAAFESLARASGVPDAAWAVTHTSVAPTLRQLGAWHDLAVLERDMVEGHALADILGETMLSCRIPCLILPPGWKGEVAFKRVLIAWNGSIESTRALHAALPFLEAAKDVILIDGERLNPEDLTGHPPRFDPITYLMRHRIAVKPHSIGGPHHLSGEKLLQEAVHLHADLLVMGAYGHSRTRERILGGATRHALQHAKIPLLMQH</sequence>
<feature type="domain" description="UspA" evidence="2">
    <location>
        <begin position="233"/>
        <end position="280"/>
    </location>
</feature>
<dbReference type="InterPro" id="IPR006015">
    <property type="entry name" value="Universal_stress_UspA"/>
</dbReference>
<proteinExistence type="inferred from homology"/>
<evidence type="ECO:0000259" key="2">
    <source>
        <dbReference type="Pfam" id="PF00582"/>
    </source>
</evidence>
<comment type="similarity">
    <text evidence="1">Belongs to the universal stress protein A family.</text>
</comment>
<dbReference type="Gene3D" id="3.40.50.12370">
    <property type="match status" value="1"/>
</dbReference>
<dbReference type="PRINTS" id="PR01438">
    <property type="entry name" value="UNVRSLSTRESS"/>
</dbReference>
<evidence type="ECO:0000313" key="4">
    <source>
        <dbReference type="Proteomes" id="UP001620408"/>
    </source>
</evidence>
<dbReference type="SUPFAM" id="SSF52402">
    <property type="entry name" value="Adenine nucleotide alpha hydrolases-like"/>
    <property type="match status" value="2"/>
</dbReference>
<gene>
    <name evidence="3" type="ORF">ISS97_19550</name>
</gene>
<dbReference type="Proteomes" id="UP001620408">
    <property type="component" value="Unassembled WGS sequence"/>
</dbReference>
<protein>
    <submittedName>
        <fullName evidence="3">Universal stress protein</fullName>
    </submittedName>
</protein>
<dbReference type="InterPro" id="IPR006016">
    <property type="entry name" value="UspA"/>
</dbReference>
<evidence type="ECO:0000313" key="3">
    <source>
        <dbReference type="EMBL" id="MFK2919467.1"/>
    </source>
</evidence>
<keyword evidence="4" id="KW-1185">Reference proteome</keyword>